<evidence type="ECO:0000256" key="1">
    <source>
        <dbReference type="SAM" id="Phobius"/>
    </source>
</evidence>
<keyword evidence="3" id="KW-1185">Reference proteome</keyword>
<accession>A0A0U2VGD4</accession>
<dbReference type="EMBL" id="CP013655">
    <property type="protein sequence ID" value="ALS36523.1"/>
    <property type="molecule type" value="Genomic_DNA"/>
</dbReference>
<keyword evidence="1" id="KW-0472">Membrane</keyword>
<dbReference type="KEGG" id="erx:ATZ35_04920"/>
<keyword evidence="1" id="KW-1133">Transmembrane helix</keyword>
<evidence type="ECO:0000313" key="3">
    <source>
        <dbReference type="Proteomes" id="UP000067523"/>
    </source>
</evidence>
<protein>
    <submittedName>
        <fullName evidence="2">Uncharacterized protein</fullName>
    </submittedName>
</protein>
<dbReference type="AlphaFoldDB" id="A0A0U2VGD4"/>
<proteinExistence type="predicted"/>
<feature type="transmembrane region" description="Helical" evidence="1">
    <location>
        <begin position="39"/>
        <end position="60"/>
    </location>
</feature>
<dbReference type="Proteomes" id="UP000067523">
    <property type="component" value="Chromosome"/>
</dbReference>
<feature type="transmembrane region" description="Helical" evidence="1">
    <location>
        <begin position="12"/>
        <end position="33"/>
    </location>
</feature>
<organism evidence="2 3">
    <name type="scientific">Enterococcus rotai</name>
    <dbReference type="NCBI Taxonomy" id="118060"/>
    <lineage>
        <taxon>Bacteria</taxon>
        <taxon>Bacillati</taxon>
        <taxon>Bacillota</taxon>
        <taxon>Bacilli</taxon>
        <taxon>Lactobacillales</taxon>
        <taxon>Enterococcaceae</taxon>
        <taxon>Enterococcus</taxon>
    </lineage>
</organism>
<keyword evidence="1" id="KW-0812">Transmembrane</keyword>
<gene>
    <name evidence="2" type="ORF">ATZ35_04920</name>
</gene>
<reference evidence="3" key="1">
    <citation type="submission" date="2015-12" db="EMBL/GenBank/DDBJ databases">
        <authorList>
            <person name="Lauer A."/>
            <person name="Humrighouse B."/>
            <person name="Loparev V."/>
            <person name="Shewmaker P.L."/>
            <person name="Whitney A.M."/>
            <person name="McLaughlin R.W."/>
        </authorList>
    </citation>
    <scope>NUCLEOTIDE SEQUENCE [LARGE SCALE GENOMIC DNA]</scope>
    <source>
        <strain evidence="3">LMG 26678</strain>
    </source>
</reference>
<name>A0A0U2VGD4_9ENTE</name>
<sequence>MEVLTMRQRSMLMNILMVIGLFFVGSIILSIVLGVLGGLLWFAIKIMIPVAIAVWLVRMISGPSNNRRRYY</sequence>
<evidence type="ECO:0000313" key="2">
    <source>
        <dbReference type="EMBL" id="ALS36523.1"/>
    </source>
</evidence>